<comment type="caution">
    <text evidence="1">The sequence shown here is derived from an EMBL/GenBank/DDBJ whole genome shotgun (WGS) entry which is preliminary data.</text>
</comment>
<protein>
    <submittedName>
        <fullName evidence="1">Uncharacterized protein</fullName>
    </submittedName>
</protein>
<dbReference type="AlphaFoldDB" id="A0AAN7VVJ7"/>
<organism evidence="1 2">
    <name type="scientific">Elasticomyces elasticus</name>
    <dbReference type="NCBI Taxonomy" id="574655"/>
    <lineage>
        <taxon>Eukaryota</taxon>
        <taxon>Fungi</taxon>
        <taxon>Dikarya</taxon>
        <taxon>Ascomycota</taxon>
        <taxon>Pezizomycotina</taxon>
        <taxon>Dothideomycetes</taxon>
        <taxon>Dothideomycetidae</taxon>
        <taxon>Mycosphaerellales</taxon>
        <taxon>Teratosphaeriaceae</taxon>
        <taxon>Elasticomyces</taxon>
    </lineage>
</organism>
<evidence type="ECO:0000313" key="2">
    <source>
        <dbReference type="Proteomes" id="UP001310594"/>
    </source>
</evidence>
<proteinExistence type="predicted"/>
<dbReference type="Proteomes" id="UP001310594">
    <property type="component" value="Unassembled WGS sequence"/>
</dbReference>
<gene>
    <name evidence="1" type="ORF">LTR97_009815</name>
</gene>
<sequence length="65" mass="7650">MEENSMAAPTSRPWYSKDMRTMGSRYYTVRNIFKGVGLDDRAHHLLSYEHVNPWNENEDLGVFDN</sequence>
<reference evidence="1" key="1">
    <citation type="submission" date="2023-08" db="EMBL/GenBank/DDBJ databases">
        <title>Black Yeasts Isolated from many extreme environments.</title>
        <authorList>
            <person name="Coleine C."/>
            <person name="Stajich J.E."/>
            <person name="Selbmann L."/>
        </authorList>
    </citation>
    <scope>NUCLEOTIDE SEQUENCE</scope>
    <source>
        <strain evidence="1">CCFEE 5810</strain>
    </source>
</reference>
<evidence type="ECO:0000313" key="1">
    <source>
        <dbReference type="EMBL" id="KAK5694194.1"/>
    </source>
</evidence>
<name>A0AAN7VVJ7_9PEZI</name>
<dbReference type="EMBL" id="JAVRQU010000016">
    <property type="protein sequence ID" value="KAK5694194.1"/>
    <property type="molecule type" value="Genomic_DNA"/>
</dbReference>
<accession>A0AAN7VVJ7</accession>